<keyword evidence="2" id="KW-1185">Reference proteome</keyword>
<evidence type="ECO:0000256" key="1">
    <source>
        <dbReference type="SAM" id="MobiDB-lite"/>
    </source>
</evidence>
<name>A0ABM0N776_PRUMU</name>
<gene>
    <name evidence="3" type="primary">LOC103320613</name>
</gene>
<proteinExistence type="predicted"/>
<reference evidence="3" key="2">
    <citation type="submission" date="2025-08" db="UniProtKB">
        <authorList>
            <consortium name="RefSeq"/>
        </authorList>
    </citation>
    <scope>IDENTIFICATION</scope>
</reference>
<protein>
    <submittedName>
        <fullName evidence="3">Proline-rich receptor-like protein kinase PERK8</fullName>
    </submittedName>
</protein>
<dbReference type="Proteomes" id="UP000694861">
    <property type="component" value="Linkage group LG2"/>
</dbReference>
<feature type="compositionally biased region" description="Low complexity" evidence="1">
    <location>
        <begin position="76"/>
        <end position="88"/>
    </location>
</feature>
<organism evidence="2 3">
    <name type="scientific">Prunus mume</name>
    <name type="common">Japanese apricot</name>
    <name type="synonym">Armeniaca mume</name>
    <dbReference type="NCBI Taxonomy" id="102107"/>
    <lineage>
        <taxon>Eukaryota</taxon>
        <taxon>Viridiplantae</taxon>
        <taxon>Streptophyta</taxon>
        <taxon>Embryophyta</taxon>
        <taxon>Tracheophyta</taxon>
        <taxon>Spermatophyta</taxon>
        <taxon>Magnoliopsida</taxon>
        <taxon>eudicotyledons</taxon>
        <taxon>Gunneridae</taxon>
        <taxon>Pentapetalae</taxon>
        <taxon>rosids</taxon>
        <taxon>fabids</taxon>
        <taxon>Rosales</taxon>
        <taxon>Rosaceae</taxon>
        <taxon>Amygdaloideae</taxon>
        <taxon>Amygdaleae</taxon>
        <taxon>Prunus</taxon>
    </lineage>
</organism>
<feature type="region of interest" description="Disordered" evidence="1">
    <location>
        <begin position="1"/>
        <end position="102"/>
    </location>
</feature>
<accession>A0ABM0N776</accession>
<dbReference type="RefSeq" id="XP_008220544.1">
    <property type="nucleotide sequence ID" value="XM_008222322.1"/>
</dbReference>
<feature type="compositionally biased region" description="Low complexity" evidence="1">
    <location>
        <begin position="35"/>
        <end position="47"/>
    </location>
</feature>
<feature type="compositionally biased region" description="Low complexity" evidence="1">
    <location>
        <begin position="1"/>
        <end position="26"/>
    </location>
</feature>
<reference evidence="2" key="1">
    <citation type="journal article" date="2012" name="Nat. Commun.">
        <title>The genome of Prunus mume.</title>
        <authorList>
            <person name="Zhang Q."/>
            <person name="Chen W."/>
            <person name="Sun L."/>
            <person name="Zhao F."/>
            <person name="Huang B."/>
            <person name="Yang W."/>
            <person name="Tao Y."/>
            <person name="Wang J."/>
            <person name="Yuan Z."/>
            <person name="Fan G."/>
            <person name="Xing Z."/>
            <person name="Han C."/>
            <person name="Pan H."/>
            <person name="Zhong X."/>
            <person name="Shi W."/>
            <person name="Liang X."/>
            <person name="Du D."/>
            <person name="Sun F."/>
            <person name="Xu Z."/>
            <person name="Hao R."/>
            <person name="Lv T."/>
            <person name="Lv Y."/>
            <person name="Zheng Z."/>
            <person name="Sun M."/>
            <person name="Luo L."/>
            <person name="Cai M."/>
            <person name="Gao Y."/>
            <person name="Wang J."/>
            <person name="Yin Y."/>
            <person name="Xu X."/>
            <person name="Cheng T."/>
            <person name="Wang J."/>
        </authorList>
    </citation>
    <scope>NUCLEOTIDE SEQUENCE [LARGE SCALE GENOMIC DNA]</scope>
</reference>
<evidence type="ECO:0000313" key="3">
    <source>
        <dbReference type="RefSeq" id="XP_008220544.1"/>
    </source>
</evidence>
<sequence length="170" mass="17455">MVSSSSLSCPLSSSLLGSSSNPASLSYGLTPPPSSHSMTLVLSSSPPGTSPSSPPTLGSSSNPASLSYGSTPPPSSHSMTLVLSSSPPGTSPSSPPTLTTSSEFITTASMLLSQPMITGLPKLRCPICFNQEEPNMYRVQAATVREYVNDDMAKGISDGTDRGRDRGEEG</sequence>
<evidence type="ECO:0000313" key="2">
    <source>
        <dbReference type="Proteomes" id="UP000694861"/>
    </source>
</evidence>
<dbReference type="GeneID" id="103320613"/>